<comment type="caution">
    <text evidence="1">The sequence shown here is derived from an EMBL/GenBank/DDBJ whole genome shotgun (WGS) entry which is preliminary data.</text>
</comment>
<protein>
    <submittedName>
        <fullName evidence="1">33089_t:CDS:1</fullName>
    </submittedName>
</protein>
<keyword evidence="2" id="KW-1185">Reference proteome</keyword>
<proteinExistence type="predicted"/>
<evidence type="ECO:0000313" key="1">
    <source>
        <dbReference type="EMBL" id="CAG8710945.1"/>
    </source>
</evidence>
<evidence type="ECO:0000313" key="2">
    <source>
        <dbReference type="Proteomes" id="UP000789901"/>
    </source>
</evidence>
<dbReference type="EMBL" id="CAJVQB010007897">
    <property type="protein sequence ID" value="CAG8710945.1"/>
    <property type="molecule type" value="Genomic_DNA"/>
</dbReference>
<sequence length="89" mass="10554">MTFTEVKKSYNISDNDLASEVSNNFNLFDSDKEYNNNEKPILAINLIFEDESERERLNLQKKFRGDTRFKLTAILLVMMKIMIPMNNNW</sequence>
<organism evidence="1 2">
    <name type="scientific">Gigaspora margarita</name>
    <dbReference type="NCBI Taxonomy" id="4874"/>
    <lineage>
        <taxon>Eukaryota</taxon>
        <taxon>Fungi</taxon>
        <taxon>Fungi incertae sedis</taxon>
        <taxon>Mucoromycota</taxon>
        <taxon>Glomeromycotina</taxon>
        <taxon>Glomeromycetes</taxon>
        <taxon>Diversisporales</taxon>
        <taxon>Gigasporaceae</taxon>
        <taxon>Gigaspora</taxon>
    </lineage>
</organism>
<dbReference type="Proteomes" id="UP000789901">
    <property type="component" value="Unassembled WGS sequence"/>
</dbReference>
<accession>A0ABN7V0T9</accession>
<reference evidence="1 2" key="1">
    <citation type="submission" date="2021-06" db="EMBL/GenBank/DDBJ databases">
        <authorList>
            <person name="Kallberg Y."/>
            <person name="Tangrot J."/>
            <person name="Rosling A."/>
        </authorList>
    </citation>
    <scope>NUCLEOTIDE SEQUENCE [LARGE SCALE GENOMIC DNA]</scope>
    <source>
        <strain evidence="1 2">120-4 pot B 10/14</strain>
    </source>
</reference>
<gene>
    <name evidence="1" type="ORF">GMARGA_LOCUS12745</name>
</gene>
<name>A0ABN7V0T9_GIGMA</name>